<feature type="domain" description="F-box" evidence="1">
    <location>
        <begin position="30"/>
        <end position="66"/>
    </location>
</feature>
<keyword evidence="3" id="KW-1185">Reference proteome</keyword>
<reference evidence="3" key="2">
    <citation type="journal article" date="2009" name="Fungal Genet. Biol.">
        <title>The 2008 update of the Aspergillus nidulans genome annotation: a community effort.</title>
        <authorList>
            <person name="Wortman J.R."/>
            <person name="Gilsenan J.M."/>
            <person name="Joardar V."/>
            <person name="Deegan J."/>
            <person name="Clutterbuck J."/>
            <person name="Andersen M.R."/>
            <person name="Archer D."/>
            <person name="Bencina M."/>
            <person name="Braus G."/>
            <person name="Coutinho P."/>
            <person name="von Dohren H."/>
            <person name="Doonan J."/>
            <person name="Driessen A.J."/>
            <person name="Durek P."/>
            <person name="Espeso E."/>
            <person name="Fekete E."/>
            <person name="Flipphi M."/>
            <person name="Estrada C.G."/>
            <person name="Geysens S."/>
            <person name="Goldman G."/>
            <person name="de Groot P.W."/>
            <person name="Hansen K."/>
            <person name="Harris S.D."/>
            <person name="Heinekamp T."/>
            <person name="Helmstaedt K."/>
            <person name="Henrissat B."/>
            <person name="Hofmann G."/>
            <person name="Homan T."/>
            <person name="Horio T."/>
            <person name="Horiuchi H."/>
            <person name="James S."/>
            <person name="Jones M."/>
            <person name="Karaffa L."/>
            <person name="Karanyi Z."/>
            <person name="Kato M."/>
            <person name="Keller N."/>
            <person name="Kelly D.E."/>
            <person name="Kiel J.A."/>
            <person name="Kim J.M."/>
            <person name="van der Klei I.J."/>
            <person name="Klis F.M."/>
            <person name="Kovalchuk A."/>
            <person name="Krasevec N."/>
            <person name="Kubicek C.P."/>
            <person name="Liu B."/>
            <person name="Maccabe A."/>
            <person name="Meyer V."/>
            <person name="Mirabito P."/>
            <person name="Miskei M."/>
            <person name="Mos M."/>
            <person name="Mullins J."/>
            <person name="Nelson D.R."/>
            <person name="Nielsen J."/>
            <person name="Oakley B.R."/>
            <person name="Osmani S.A."/>
            <person name="Pakula T."/>
            <person name="Paszewski A."/>
            <person name="Paulsen I."/>
            <person name="Pilsyk S."/>
            <person name="Pocsi I."/>
            <person name="Punt P.J."/>
            <person name="Ram A.F."/>
            <person name="Ren Q."/>
            <person name="Robellet X."/>
            <person name="Robson G."/>
            <person name="Seiboth B."/>
            <person name="van Solingen P."/>
            <person name="Specht T."/>
            <person name="Sun J."/>
            <person name="Taheri-Talesh N."/>
            <person name="Takeshita N."/>
            <person name="Ussery D."/>
            <person name="vanKuyk P.A."/>
            <person name="Visser H."/>
            <person name="van de Vondervoort P.J."/>
            <person name="de Vries R.P."/>
            <person name="Walton J."/>
            <person name="Xiang X."/>
            <person name="Xiong Y."/>
            <person name="Zeng A.P."/>
            <person name="Brandt B.W."/>
            <person name="Cornell M.J."/>
            <person name="van den Hondel C.A."/>
            <person name="Visser J."/>
            <person name="Oliver S.G."/>
            <person name="Turner G."/>
        </authorList>
    </citation>
    <scope>GENOME REANNOTATION</scope>
    <source>
        <strain evidence="3">FGSC A4 / ATCC 38163 / CBS 112.46 / NRRL 194 / M139</strain>
    </source>
</reference>
<dbReference type="GO" id="GO:0019005">
    <property type="term" value="C:SCF ubiquitin ligase complex"/>
    <property type="evidence" value="ECO:0000318"/>
    <property type="project" value="GO_Central"/>
</dbReference>
<dbReference type="InParanoid" id="Q5AS21"/>
<dbReference type="GO" id="GO:0031146">
    <property type="term" value="P:SCF-dependent proteasomal ubiquitin-dependent protein catabolic process"/>
    <property type="evidence" value="ECO:0000318"/>
    <property type="project" value="GO_Central"/>
</dbReference>
<dbReference type="EMBL" id="BN001307">
    <property type="protein sequence ID" value="CBF84685.1"/>
    <property type="molecule type" value="Genomic_DNA"/>
</dbReference>
<dbReference type="RefSeq" id="XP_682178.1">
    <property type="nucleotide sequence ID" value="XM_677086.1"/>
</dbReference>
<dbReference type="InterPro" id="IPR001810">
    <property type="entry name" value="F-box_dom"/>
</dbReference>
<evidence type="ECO:0000259" key="1">
    <source>
        <dbReference type="Pfam" id="PF12937"/>
    </source>
</evidence>
<dbReference type="InterPro" id="IPR036047">
    <property type="entry name" value="F-box-like_dom_sf"/>
</dbReference>
<dbReference type="SUPFAM" id="SSF81383">
    <property type="entry name" value="F-box domain"/>
    <property type="match status" value="1"/>
</dbReference>
<dbReference type="Pfam" id="PF12937">
    <property type="entry name" value="F-box-like"/>
    <property type="match status" value="1"/>
</dbReference>
<dbReference type="Proteomes" id="UP000000560">
    <property type="component" value="Chromosome VII"/>
</dbReference>
<organism evidence="2 3">
    <name type="scientific">Emericella nidulans (strain FGSC A4 / ATCC 38163 / CBS 112.46 / NRRL 194 / M139)</name>
    <name type="common">Aspergillus nidulans</name>
    <dbReference type="NCBI Taxonomy" id="227321"/>
    <lineage>
        <taxon>Eukaryota</taxon>
        <taxon>Fungi</taxon>
        <taxon>Dikarya</taxon>
        <taxon>Ascomycota</taxon>
        <taxon>Pezizomycotina</taxon>
        <taxon>Eurotiomycetes</taxon>
        <taxon>Eurotiomycetidae</taxon>
        <taxon>Eurotiales</taxon>
        <taxon>Aspergillaceae</taxon>
        <taxon>Aspergillus</taxon>
        <taxon>Aspergillus subgen. Nidulantes</taxon>
    </lineage>
</organism>
<reference evidence="3" key="1">
    <citation type="journal article" date="2005" name="Nature">
        <title>Sequencing of Aspergillus nidulans and comparative analysis with A. fumigatus and A. oryzae.</title>
        <authorList>
            <person name="Galagan J.E."/>
            <person name="Calvo S.E."/>
            <person name="Cuomo C."/>
            <person name="Ma L.J."/>
            <person name="Wortman J.R."/>
            <person name="Batzoglou S."/>
            <person name="Lee S.I."/>
            <person name="Basturkmen M."/>
            <person name="Spevak C.C."/>
            <person name="Clutterbuck J."/>
            <person name="Kapitonov V."/>
            <person name="Jurka J."/>
            <person name="Scazzocchio C."/>
            <person name="Farman M."/>
            <person name="Butler J."/>
            <person name="Purcell S."/>
            <person name="Harris S."/>
            <person name="Braus G.H."/>
            <person name="Draht O."/>
            <person name="Busch S."/>
            <person name="D'Enfert C."/>
            <person name="Bouchier C."/>
            <person name="Goldman G.H."/>
            <person name="Bell-Pedersen D."/>
            <person name="Griffiths-Jones S."/>
            <person name="Doonan J.H."/>
            <person name="Yu J."/>
            <person name="Vienken K."/>
            <person name="Pain A."/>
            <person name="Freitag M."/>
            <person name="Selker E.U."/>
            <person name="Archer D.B."/>
            <person name="Penalva M.A."/>
            <person name="Oakley B.R."/>
            <person name="Momany M."/>
            <person name="Tanaka T."/>
            <person name="Kumagai T."/>
            <person name="Asai K."/>
            <person name="Machida M."/>
            <person name="Nierman W.C."/>
            <person name="Denning D.W."/>
            <person name="Caddick M."/>
            <person name="Hynes M."/>
            <person name="Paoletti M."/>
            <person name="Fischer R."/>
            <person name="Miller B."/>
            <person name="Dyer P."/>
            <person name="Sachs M.S."/>
            <person name="Osmani S.A."/>
            <person name="Birren B.W."/>
        </authorList>
    </citation>
    <scope>NUCLEOTIDE SEQUENCE [LARGE SCALE GENOMIC DNA]</scope>
    <source>
        <strain evidence="3">FGSC A4 / ATCC 38163 / CBS 112.46 / NRRL 194 / M139</strain>
    </source>
</reference>
<dbReference type="OMA" id="HLELFCA"/>
<evidence type="ECO:0000313" key="3">
    <source>
        <dbReference type="Proteomes" id="UP000000560"/>
    </source>
</evidence>
<gene>
    <name evidence="2" type="ORF">ANIA_08909</name>
</gene>
<dbReference type="GeneID" id="2868288"/>
<dbReference type="Gene3D" id="1.20.1280.50">
    <property type="match status" value="1"/>
</dbReference>
<name>Q5AS21_EMENI</name>
<accession>C8VLK7</accession>
<dbReference type="OrthoDB" id="4802432at2759"/>
<protein>
    <recommendedName>
        <fullName evidence="1">F-box domain-containing protein</fullName>
    </recommendedName>
</protein>
<dbReference type="KEGG" id="ani:ANIA_08909"/>
<sequence length="358" mass="40763">MDHLNLSPPQSLIQNLELCVSNDHISSLTPDLLLHIFGYLREDGRSLCNYALVCRRWQKLLEPLIYNTIQVYNEAPTPPRAFSVVRFKHFVGGLNNVRRRAMVRKLVFHYQATQFPRGPGETASRAQDPAQNPTDAGFRKAVAGLFQTLRFWEPWYKIELDIALAYSYTGAPRLASMANPSTTADLVTFPTVHCVAEIAFHYSEHGQVFQRIWEATPFHIAQSCANLASLVMDSDAFKLTGRQAPVIRRRKVIAECLDGLPATIENFSMRVIGVSNPYVLDWFTPEEDPFSCKLLRITTHLHAIKLYNVTIPVDFWCPLDKNYRPKRDRPVWPCLTHILSDDNCLVEGTGKLVLVRLI</sequence>
<dbReference type="VEuPathDB" id="FungiDB:AN8909"/>
<dbReference type="HOGENOM" id="CLU_773935_0_0_1"/>
<dbReference type="CDD" id="cd09917">
    <property type="entry name" value="F-box_SF"/>
    <property type="match status" value="1"/>
</dbReference>
<dbReference type="AlphaFoldDB" id="Q5AS21"/>
<accession>Q5AS21</accession>
<proteinExistence type="predicted"/>
<dbReference type="GO" id="GO:0005737">
    <property type="term" value="C:cytoplasm"/>
    <property type="evidence" value="ECO:0000318"/>
    <property type="project" value="GO_Central"/>
</dbReference>
<evidence type="ECO:0000313" key="2">
    <source>
        <dbReference type="EMBL" id="CBF84685.1"/>
    </source>
</evidence>